<evidence type="ECO:0000313" key="4">
    <source>
        <dbReference type="EMBL" id="CZF84317.1"/>
    </source>
</evidence>
<dbReference type="Pfam" id="PF00226">
    <property type="entry name" value="DnaJ"/>
    <property type="match status" value="1"/>
</dbReference>
<dbReference type="OrthoDB" id="9816462at2"/>
<feature type="transmembrane region" description="Helical" evidence="2">
    <location>
        <begin position="834"/>
        <end position="854"/>
    </location>
</feature>
<protein>
    <submittedName>
        <fullName evidence="4">Chaperone protein DnaJ</fullName>
    </submittedName>
</protein>
<evidence type="ECO:0000256" key="2">
    <source>
        <dbReference type="SAM" id="Phobius"/>
    </source>
</evidence>
<dbReference type="SMART" id="SM00271">
    <property type="entry name" value="DnaJ"/>
    <property type="match status" value="1"/>
</dbReference>
<accession>A0A128FBY8</accession>
<sequence>MNMWEVLNLEQTADESIIKKAYRVKLRQHHPEEDPEGFKLVREAYENILQWLKNGAEESAQQEQVQTAEAKEPAEVHPHTEAFNQLLQDPTKRMVLANWKAWTETSQMLQIDEQQKISDDAITVVLANRWLPPSIIDVLWNGLSWNLLLNGEQQQVELGEFLDEWRELPLSVSLDELVEFSAPEQRAILSFLRPLHIALARGQLDALEYHLQQSLTFVLPDLLNVKISVLKSLVALKIKSSVVSDALVTELIQLPAENLTVAQWETVAGTANLTGNEKAIDSVTEKLLSLDACAEAAELQYSAALKHDKLLAMSLACLRQRWNPLPPVYWRNERQLFPAPESSSEELMFNWLYGQLVSHNNGAISHRLDFVGAEGRTALIVKAIWAAHSGSWAWMSSLRQELIETLSLAETQSERVAMTLVLKCLQEEMQKQGGSETLQQKLAHYETDAFFSQEALTMEELSSLSKEDWLECVRRHPLLPDSWYRQLEQAEVLVIDEIREGSIYPFYIDSLCFYRSANPSYALSSVWQNSPFESVFDWTLFFVSHLGTGGLPKQSIVDALPTLPEAQQEGPISLILLFAARPDEYLPESVESFSKYPDQFIYRLVVDRQVSLLVEKEKPEVLMEKAKARDFCATMALSRLLEKEHFDEAVVFWNLVAANVDSNPQFHLVVDWQQQSLMRLKEEKGLVKETYHYMKPEFLHAMITNNREWFAPPEEFEEHSPEDEAKDFHYPMCILLTQLHLGLEGDGYNMASLKALADRRQKQTELQQDTTDVAVKYLDEMYHQKLEKDISEKGEKAATFSKTKLKFLSFVFFAAWVFVFPMTVMRGLEVSEETLGVMIIFLFITHSLLAWQVSRPIITKGNRKKYLFYSIFTLLAAMIFRSVFLAFINVITHYLTANGLNDLYSRGGWDRKVVARREINMRKVLGFRD</sequence>
<dbReference type="AlphaFoldDB" id="A0A128FBY8"/>
<dbReference type="CDD" id="cd06257">
    <property type="entry name" value="DnaJ"/>
    <property type="match status" value="1"/>
</dbReference>
<evidence type="ECO:0000256" key="1">
    <source>
        <dbReference type="ARBA" id="ARBA00023186"/>
    </source>
</evidence>
<dbReference type="PROSITE" id="PS50076">
    <property type="entry name" value="DNAJ_2"/>
    <property type="match status" value="1"/>
</dbReference>
<dbReference type="Proteomes" id="UP000073601">
    <property type="component" value="Unassembled WGS sequence"/>
</dbReference>
<name>A0A128FBY8_9GAMM</name>
<dbReference type="RefSeq" id="WP_062711594.1">
    <property type="nucleotide sequence ID" value="NZ_CAWRCI010000029.1"/>
</dbReference>
<dbReference type="SUPFAM" id="SSF46565">
    <property type="entry name" value="Chaperone J-domain"/>
    <property type="match status" value="1"/>
</dbReference>
<dbReference type="EMBL" id="FIZY01000029">
    <property type="protein sequence ID" value="CZF84317.1"/>
    <property type="molecule type" value="Genomic_DNA"/>
</dbReference>
<organism evidence="4 5">
    <name type="scientific">Grimontia marina</name>
    <dbReference type="NCBI Taxonomy" id="646534"/>
    <lineage>
        <taxon>Bacteria</taxon>
        <taxon>Pseudomonadati</taxon>
        <taxon>Pseudomonadota</taxon>
        <taxon>Gammaproteobacteria</taxon>
        <taxon>Vibrionales</taxon>
        <taxon>Vibrionaceae</taxon>
        <taxon>Grimontia</taxon>
    </lineage>
</organism>
<keyword evidence="2" id="KW-1133">Transmembrane helix</keyword>
<keyword evidence="1" id="KW-0143">Chaperone</keyword>
<evidence type="ECO:0000259" key="3">
    <source>
        <dbReference type="PROSITE" id="PS50076"/>
    </source>
</evidence>
<dbReference type="Gene3D" id="1.10.287.110">
    <property type="entry name" value="DnaJ domain"/>
    <property type="match status" value="1"/>
</dbReference>
<dbReference type="InterPro" id="IPR001623">
    <property type="entry name" value="DnaJ_domain"/>
</dbReference>
<evidence type="ECO:0000313" key="5">
    <source>
        <dbReference type="Proteomes" id="UP000073601"/>
    </source>
</evidence>
<keyword evidence="5" id="KW-1185">Reference proteome</keyword>
<proteinExistence type="predicted"/>
<gene>
    <name evidence="4" type="primary">dnaJ_2</name>
    <name evidence="4" type="ORF">GMA8713_03055</name>
</gene>
<dbReference type="InterPro" id="IPR036869">
    <property type="entry name" value="J_dom_sf"/>
</dbReference>
<feature type="transmembrane region" description="Helical" evidence="2">
    <location>
        <begin position="807"/>
        <end position="828"/>
    </location>
</feature>
<reference evidence="5" key="1">
    <citation type="submission" date="2016-02" db="EMBL/GenBank/DDBJ databases">
        <authorList>
            <person name="Rodrigo-Torres Lidia"/>
            <person name="Arahal R.David."/>
        </authorList>
    </citation>
    <scope>NUCLEOTIDE SEQUENCE [LARGE SCALE GENOMIC DNA]</scope>
    <source>
        <strain evidence="5">CECT 8713</strain>
    </source>
</reference>
<keyword evidence="2" id="KW-0472">Membrane</keyword>
<keyword evidence="2" id="KW-0812">Transmembrane</keyword>
<feature type="domain" description="J" evidence="3">
    <location>
        <begin position="2"/>
        <end position="53"/>
    </location>
</feature>
<feature type="transmembrane region" description="Helical" evidence="2">
    <location>
        <begin position="866"/>
        <end position="891"/>
    </location>
</feature>